<keyword evidence="2" id="KW-0732">Signal</keyword>
<reference evidence="3 4" key="1">
    <citation type="submission" date="2018-10" db="EMBL/GenBank/DDBJ databases">
        <title>Fifty Aureobasidium pullulans genomes reveal a recombining polyextremotolerant generalist.</title>
        <authorList>
            <person name="Gostincar C."/>
            <person name="Turk M."/>
            <person name="Zajc J."/>
            <person name="Gunde-Cimerman N."/>
        </authorList>
    </citation>
    <scope>NUCLEOTIDE SEQUENCE [LARGE SCALE GENOMIC DNA]</scope>
    <source>
        <strain evidence="3 4">EXF-11318</strain>
    </source>
</reference>
<organism evidence="3 4">
    <name type="scientific">Aureobasidium pullulans</name>
    <name type="common">Black yeast</name>
    <name type="synonym">Pullularia pullulans</name>
    <dbReference type="NCBI Taxonomy" id="5580"/>
    <lineage>
        <taxon>Eukaryota</taxon>
        <taxon>Fungi</taxon>
        <taxon>Dikarya</taxon>
        <taxon>Ascomycota</taxon>
        <taxon>Pezizomycotina</taxon>
        <taxon>Dothideomycetes</taxon>
        <taxon>Dothideomycetidae</taxon>
        <taxon>Dothideales</taxon>
        <taxon>Saccotheciaceae</taxon>
        <taxon>Aureobasidium</taxon>
    </lineage>
</organism>
<feature type="compositionally biased region" description="Pro residues" evidence="1">
    <location>
        <begin position="409"/>
        <end position="424"/>
    </location>
</feature>
<protein>
    <recommendedName>
        <fullName evidence="5">WSC domain-containing protein</fullName>
    </recommendedName>
</protein>
<feature type="region of interest" description="Disordered" evidence="1">
    <location>
        <begin position="388"/>
        <end position="448"/>
    </location>
</feature>
<evidence type="ECO:0000313" key="4">
    <source>
        <dbReference type="Proteomes" id="UP000308014"/>
    </source>
</evidence>
<accession>A0A4S8VUX2</accession>
<gene>
    <name evidence="3" type="ORF">D6D24_04568</name>
</gene>
<dbReference type="AlphaFoldDB" id="A0A4S8VUX2"/>
<dbReference type="EMBL" id="QZAJ01000140">
    <property type="protein sequence ID" value="THW16213.1"/>
    <property type="molecule type" value="Genomic_DNA"/>
</dbReference>
<proteinExistence type="predicted"/>
<evidence type="ECO:0000256" key="1">
    <source>
        <dbReference type="SAM" id="MobiDB-lite"/>
    </source>
</evidence>
<evidence type="ECO:0000256" key="2">
    <source>
        <dbReference type="SAM" id="SignalP"/>
    </source>
</evidence>
<feature type="signal peptide" evidence="2">
    <location>
        <begin position="1"/>
        <end position="19"/>
    </location>
</feature>
<name>A0A4S8VUX2_AURPU</name>
<evidence type="ECO:0000313" key="3">
    <source>
        <dbReference type="EMBL" id="THW16213.1"/>
    </source>
</evidence>
<feature type="chain" id="PRO_5020262505" description="WSC domain-containing protein" evidence="2">
    <location>
        <begin position="20"/>
        <end position="622"/>
    </location>
</feature>
<evidence type="ECO:0008006" key="5">
    <source>
        <dbReference type="Google" id="ProtNLM"/>
    </source>
</evidence>
<comment type="caution">
    <text evidence="3">The sequence shown here is derived from an EMBL/GenBank/DDBJ whole genome shotgun (WGS) entry which is preliminary data.</text>
</comment>
<dbReference type="Proteomes" id="UP000308014">
    <property type="component" value="Unassembled WGS sequence"/>
</dbReference>
<sequence>MKQAAIFGSVLGFAALVAAGPILRSGAINALQSSEKGLNKENNFDDLLEDFVATLNYPADMMKGSVGLEDNFSRGEFLEAVTLKNGDAFEAYIDHMDDDAVRKALVSAEMYTDFYNGPKGAFDNKNDSGIAKRDFSDWCHNKCKFKAAFHSNSDKYYCGCFDDCTFVTDLTPDYCKQYSSETSIEKSGDNEAYSTIEARDTVNVVDIDNDSDLDASLDDDFELDTGLIKRSGLSCHFKCKSKAAWHHDMEAYYCKCITKCEKDVSLIPDCCKAAESCDDEESMALFKRSIDTTPVPAIEAVDTVAPVASMDINELNDIDNDSDLDASLNDDFELDTGLIKRSGLSCHFKCKTKAAWHRDMEAYYCKCINKCEKNKDLIPDCCKENTESCNDDESATLSDSSRDPSILLPTPPMPPIPSTLPMPLPTSKSPVPSTPPMPLPKSTSPADTNASSGSFQKCNFKCNFKVFFKSNYTRDECMSNCLGFAYTTPTPPPGSSGKSVRRCDFKCDFKVFFKSNYSYDTCMSDCLGYAFTTPQAPKVTADDTVVTDEANDNFLEKLYGGGKDKDLTKRSSAGKSLYRSANPCDSASAVRKCRTKAAWHWHSKKHYDDCMHECNMKHSQGA</sequence>